<evidence type="ECO:0000259" key="5">
    <source>
        <dbReference type="Pfam" id="PF17676"/>
    </source>
</evidence>
<evidence type="ECO:0000313" key="6">
    <source>
        <dbReference type="EMBL" id="NEU04273.1"/>
    </source>
</evidence>
<organism evidence="6 7">
    <name type="scientific">Clostridium senegalense</name>
    <dbReference type="NCBI Taxonomy" id="1465809"/>
    <lineage>
        <taxon>Bacteria</taxon>
        <taxon>Bacillati</taxon>
        <taxon>Bacillota</taxon>
        <taxon>Clostridia</taxon>
        <taxon>Eubacteriales</taxon>
        <taxon>Clostridiaceae</taxon>
        <taxon>Clostridium</taxon>
    </lineage>
</organism>
<dbReference type="CDD" id="cd07062">
    <property type="entry name" value="Peptidase_S66_mccF_like"/>
    <property type="match status" value="1"/>
</dbReference>
<dbReference type="Pfam" id="PF17676">
    <property type="entry name" value="Peptidase_S66C"/>
    <property type="match status" value="1"/>
</dbReference>
<comment type="caution">
    <text evidence="6">The sequence shown here is derived from an EMBL/GenBank/DDBJ whole genome shotgun (WGS) entry which is preliminary data.</text>
</comment>
<dbReference type="PANTHER" id="PTHR30237:SF4">
    <property type="entry name" value="LD-CARBOXYPEPTIDASE C-TERMINAL DOMAIN-CONTAINING PROTEIN"/>
    <property type="match status" value="1"/>
</dbReference>
<dbReference type="InterPro" id="IPR027461">
    <property type="entry name" value="Carboxypeptidase_A_C_sf"/>
</dbReference>
<evidence type="ECO:0000256" key="1">
    <source>
        <dbReference type="ARBA" id="ARBA00010233"/>
    </source>
</evidence>
<name>A0A6M0H2F2_9CLOT</name>
<feature type="active site" description="Charge relay system" evidence="3">
    <location>
        <position position="244"/>
    </location>
</feature>
<proteinExistence type="inferred from homology"/>
<protein>
    <submittedName>
        <fullName evidence="6">LD-carboxypeptidase</fullName>
    </submittedName>
</protein>
<dbReference type="InterPro" id="IPR040449">
    <property type="entry name" value="Peptidase_S66_N"/>
</dbReference>
<dbReference type="RefSeq" id="WP_199869442.1">
    <property type="nucleotide sequence ID" value="NZ_JAAGPU010000006.1"/>
</dbReference>
<reference evidence="6 7" key="1">
    <citation type="submission" date="2020-02" db="EMBL/GenBank/DDBJ databases">
        <title>Genome assembly of a novel Clostridium senegalense strain.</title>
        <authorList>
            <person name="Gupta T.B."/>
            <person name="Jauregui R."/>
            <person name="Maclean P."/>
            <person name="Nawarathana A."/>
            <person name="Brightwell G."/>
        </authorList>
    </citation>
    <scope>NUCLEOTIDE SEQUENCE [LARGE SCALE GENOMIC DNA]</scope>
    <source>
        <strain evidence="6 7">AGRFS4</strain>
    </source>
</reference>
<dbReference type="Gene3D" id="3.40.50.10740">
    <property type="entry name" value="Class I glutamine amidotransferase-like"/>
    <property type="match status" value="1"/>
</dbReference>
<accession>A0A6M0H2F2</accession>
<feature type="active site" description="Nucleophile" evidence="3">
    <location>
        <position position="117"/>
    </location>
</feature>
<evidence type="ECO:0000256" key="2">
    <source>
        <dbReference type="ARBA" id="ARBA00022801"/>
    </source>
</evidence>
<dbReference type="PANTHER" id="PTHR30237">
    <property type="entry name" value="MURAMOYLTETRAPEPTIDE CARBOXYPEPTIDASE"/>
    <property type="match status" value="1"/>
</dbReference>
<dbReference type="InterPro" id="IPR003507">
    <property type="entry name" value="S66_fam"/>
</dbReference>
<comment type="similarity">
    <text evidence="1">Belongs to the peptidase S66 family.</text>
</comment>
<dbReference type="GO" id="GO:0004180">
    <property type="term" value="F:carboxypeptidase activity"/>
    <property type="evidence" value="ECO:0007669"/>
    <property type="project" value="UniProtKB-KW"/>
</dbReference>
<dbReference type="Pfam" id="PF02016">
    <property type="entry name" value="Peptidase_S66"/>
    <property type="match status" value="1"/>
</dbReference>
<dbReference type="InterPro" id="IPR040921">
    <property type="entry name" value="Peptidase_S66C"/>
</dbReference>
<keyword evidence="7" id="KW-1185">Reference proteome</keyword>
<dbReference type="SUPFAM" id="SSF52317">
    <property type="entry name" value="Class I glutamine amidotransferase-like"/>
    <property type="match status" value="1"/>
</dbReference>
<dbReference type="PIRSF" id="PIRSF028757">
    <property type="entry name" value="LD-carboxypeptidase"/>
    <property type="match status" value="1"/>
</dbReference>
<dbReference type="InterPro" id="IPR029062">
    <property type="entry name" value="Class_I_gatase-like"/>
</dbReference>
<dbReference type="AlphaFoldDB" id="A0A6M0H2F2"/>
<evidence type="ECO:0000313" key="7">
    <source>
        <dbReference type="Proteomes" id="UP000481872"/>
    </source>
</evidence>
<feature type="active site" description="Charge relay system" evidence="3">
    <location>
        <position position="315"/>
    </location>
</feature>
<feature type="domain" description="LD-carboxypeptidase C-terminal" evidence="5">
    <location>
        <begin position="210"/>
        <end position="327"/>
    </location>
</feature>
<keyword evidence="6" id="KW-0121">Carboxypeptidase</keyword>
<dbReference type="EMBL" id="JAAGPU010000006">
    <property type="protein sequence ID" value="NEU04273.1"/>
    <property type="molecule type" value="Genomic_DNA"/>
</dbReference>
<keyword evidence="6" id="KW-0645">Protease</keyword>
<evidence type="ECO:0000259" key="4">
    <source>
        <dbReference type="Pfam" id="PF02016"/>
    </source>
</evidence>
<dbReference type="InterPro" id="IPR027478">
    <property type="entry name" value="LdcA_N"/>
</dbReference>
<dbReference type="Proteomes" id="UP000481872">
    <property type="component" value="Unassembled WGS sequence"/>
</dbReference>
<keyword evidence="2" id="KW-0378">Hydrolase</keyword>
<evidence type="ECO:0000256" key="3">
    <source>
        <dbReference type="PIRSR" id="PIRSR028757-1"/>
    </source>
</evidence>
<dbReference type="SUPFAM" id="SSF141986">
    <property type="entry name" value="LD-carboxypeptidase A C-terminal domain-like"/>
    <property type="match status" value="1"/>
</dbReference>
<sequence length="345" mass="39689">MKLIKPLALKKGDKVATISLSWGGAGDSDILWRYEQGKKRLEEEFGLKVIEMENTLKGSEYLYNHPEKRAEDLMNAFKDKSIKGIFSCIGGDESIRMLLYIDFDVIKNNPKVFIGYSDTTISHMICLKAGLATFYGPSILAEFAENVKMFDYTKEWIYKVLFNNSSIGKINPSPIWTSEYLPWVYSNKYKQRNTYKNEGYELLQGEGIVKGHLIGGCIDVLEMIKCTKLWPTKKLWNDAIIFFETSEDMPKPKYLEYWLRNYGSQGIFQNAKGIIFGKPYDNKYYDEYKKVILKVINEELKLKDLPIMYNMNFGHTAPIITIPYGAIGEIDCNKVEFSILDSGVI</sequence>
<gene>
    <name evidence="6" type="ORF">G3M99_05230</name>
</gene>
<feature type="domain" description="LD-carboxypeptidase N-terminal" evidence="4">
    <location>
        <begin position="15"/>
        <end position="136"/>
    </location>
</feature>
<dbReference type="Gene3D" id="3.50.30.60">
    <property type="entry name" value="LD-carboxypeptidase A C-terminal domain-like"/>
    <property type="match status" value="1"/>
</dbReference>